<gene>
    <name evidence="1" type="ORF">SeLEV6574_g08417</name>
</gene>
<evidence type="ECO:0000313" key="2">
    <source>
        <dbReference type="Proteomes" id="UP000320475"/>
    </source>
</evidence>
<dbReference type="VEuPathDB" id="FungiDB:SeMB42_g03011"/>
<comment type="caution">
    <text evidence="1">The sequence shown here is derived from an EMBL/GenBank/DDBJ whole genome shotgun (WGS) entry which is preliminary data.</text>
</comment>
<reference evidence="1 2" key="1">
    <citation type="journal article" date="2019" name="Sci. Rep.">
        <title>Comparative genomics of chytrid fungi reveal insights into the obligate biotrophic and pathogenic lifestyle of Synchytrium endobioticum.</title>
        <authorList>
            <person name="van de Vossenberg B.T.L.H."/>
            <person name="Warris S."/>
            <person name="Nguyen H.D.T."/>
            <person name="van Gent-Pelzer M.P.E."/>
            <person name="Joly D.L."/>
            <person name="van de Geest H.C."/>
            <person name="Bonants P.J.M."/>
            <person name="Smith D.S."/>
            <person name="Levesque C.A."/>
            <person name="van der Lee T.A.J."/>
        </authorList>
    </citation>
    <scope>NUCLEOTIDE SEQUENCE [LARGE SCALE GENOMIC DNA]</scope>
    <source>
        <strain evidence="1 2">LEV6574</strain>
    </source>
</reference>
<dbReference type="OrthoDB" id="102943at2759"/>
<accession>A0A507C1X1</accession>
<evidence type="ECO:0000313" key="1">
    <source>
        <dbReference type="EMBL" id="TPX33059.1"/>
    </source>
</evidence>
<dbReference type="EMBL" id="QEAM01000924">
    <property type="protein sequence ID" value="TPX33059.1"/>
    <property type="molecule type" value="Genomic_DNA"/>
</dbReference>
<sequence>MDASFSAIYDTIIIFPSYLEGCHHFWHNSNFSFVFNAGDLKLNRFLGLHLFLLQAISNRDHIVSETDEVPGVKPSKGFARAKVKKIWEHVHTIDTKSPVQDRILSKPFHCQVTHLLHKAWRDLALVEDGIEQGLRLLRDEDKGLKWTKKAQFGSDIRSVHQQVAASMKAENSSAQQRARTSATARNKSHMFKFTSIIYQTHKTPGADNTKEASRFCNTRDQLWRSWFSPAAVRGVQMYKDVQDKPYKDADLYHRRVFDYVMYTNLGSVSWMTVYPGRPFGKPQQPSPLVPGDYRFNRRYTRIVAVDPGINNGVDYDDKDDAMKEMPAIREISLKEWLNQAQLPAKEKGRRLKQLDQSWTYSNDQWKEKTGINLHHRLNQVRLLKHPHVQQVMADIPSACTSQYQDYIHRPQYLVLHLEVLVDYHDKARSSRWDRYKRKQRALHEICMRIRGSGTKDDTVVIWGNGNFTSLGRKQGAPTKTLRRRRIYANHYL</sequence>
<proteinExistence type="predicted"/>
<protein>
    <submittedName>
        <fullName evidence="1">Uncharacterized protein</fullName>
    </submittedName>
</protein>
<name>A0A507C1X1_9FUNG</name>
<dbReference type="VEuPathDB" id="FungiDB:SeMB42_g01249"/>
<dbReference type="Proteomes" id="UP000320475">
    <property type="component" value="Unassembled WGS sequence"/>
</dbReference>
<organism evidence="1 2">
    <name type="scientific">Synchytrium endobioticum</name>
    <dbReference type="NCBI Taxonomy" id="286115"/>
    <lineage>
        <taxon>Eukaryota</taxon>
        <taxon>Fungi</taxon>
        <taxon>Fungi incertae sedis</taxon>
        <taxon>Chytridiomycota</taxon>
        <taxon>Chytridiomycota incertae sedis</taxon>
        <taxon>Chytridiomycetes</taxon>
        <taxon>Synchytriales</taxon>
        <taxon>Synchytriaceae</taxon>
        <taxon>Synchytrium</taxon>
    </lineage>
</organism>
<dbReference type="AlphaFoldDB" id="A0A507C1X1"/>